<accession>A0ABM8IWY4</accession>
<evidence type="ECO:0000256" key="1">
    <source>
        <dbReference type="SAM" id="MobiDB-lite"/>
    </source>
</evidence>
<organism evidence="2 3">
    <name type="scientific">Pyrodictium abyssi</name>
    <dbReference type="NCBI Taxonomy" id="54256"/>
    <lineage>
        <taxon>Archaea</taxon>
        <taxon>Thermoproteota</taxon>
        <taxon>Thermoprotei</taxon>
        <taxon>Desulfurococcales</taxon>
        <taxon>Pyrodictiaceae</taxon>
        <taxon>Pyrodictium</taxon>
    </lineage>
</organism>
<evidence type="ECO:0000313" key="3">
    <source>
        <dbReference type="Proteomes" id="UP001341135"/>
    </source>
</evidence>
<dbReference type="Proteomes" id="UP001341135">
    <property type="component" value="Chromosome"/>
</dbReference>
<sequence>MHQGRGCYNLASSRGNSLYKRIRVGTEWWVEGRETRGHSPPGRSGGLSPGVAGPVE</sequence>
<dbReference type="EMBL" id="AP028907">
    <property type="protein sequence ID" value="BES82045.1"/>
    <property type="molecule type" value="Genomic_DNA"/>
</dbReference>
<keyword evidence="3" id="KW-1185">Reference proteome</keyword>
<gene>
    <name evidence="2" type="ORF">PABY_16120</name>
</gene>
<evidence type="ECO:0000313" key="2">
    <source>
        <dbReference type="EMBL" id="BES82045.1"/>
    </source>
</evidence>
<feature type="region of interest" description="Disordered" evidence="1">
    <location>
        <begin position="33"/>
        <end position="56"/>
    </location>
</feature>
<reference evidence="2 3" key="1">
    <citation type="submission" date="2023-09" db="EMBL/GenBank/DDBJ databases">
        <title>Pyrofollis japonicus gen. nov. sp. nov., a novel member of the family Pyrodictiaceae isolated from the Iheya North hydrothermal field.</title>
        <authorList>
            <person name="Miyazaki U."/>
            <person name="Sanari M."/>
            <person name="Tame A."/>
            <person name="Kitajima M."/>
            <person name="Okamoto A."/>
            <person name="Sawayama S."/>
            <person name="Miyazaki J."/>
            <person name="Takai K."/>
            <person name="Nakagawa S."/>
        </authorList>
    </citation>
    <scope>NUCLEOTIDE SEQUENCE [LARGE SCALE GENOMIC DNA]</scope>
    <source>
        <strain evidence="2 3">AV2</strain>
    </source>
</reference>
<proteinExistence type="predicted"/>
<name>A0ABM8IWY4_9CREN</name>
<protein>
    <submittedName>
        <fullName evidence="2">Uncharacterized protein</fullName>
    </submittedName>
</protein>